<evidence type="ECO:0000313" key="2">
    <source>
        <dbReference type="Proteomes" id="UP001597018"/>
    </source>
</evidence>
<proteinExistence type="predicted"/>
<dbReference type="InterPro" id="IPR000415">
    <property type="entry name" value="Nitroreductase-like"/>
</dbReference>
<protein>
    <submittedName>
        <fullName evidence="1">Nitroreductase family protein</fullName>
    </submittedName>
</protein>
<dbReference type="Proteomes" id="UP001597018">
    <property type="component" value="Unassembled WGS sequence"/>
</dbReference>
<comment type="caution">
    <text evidence="1">The sequence shown here is derived from an EMBL/GenBank/DDBJ whole genome shotgun (WGS) entry which is preliminary data.</text>
</comment>
<name>A0ABW3FZC2_9PSEU</name>
<keyword evidence="2" id="KW-1185">Reference proteome</keyword>
<dbReference type="SUPFAM" id="SSF55469">
    <property type="entry name" value="FMN-dependent nitroreductase-like"/>
    <property type="match status" value="1"/>
</dbReference>
<dbReference type="Gene3D" id="3.40.109.10">
    <property type="entry name" value="NADH Oxidase"/>
    <property type="match status" value="1"/>
</dbReference>
<gene>
    <name evidence="1" type="ORF">ACFQ16_19530</name>
</gene>
<sequence>MNTPWAEQVVGWSADEAEVLSECVHRAPPVHTTRPWQLEFADRTAVLRERRDVPPPPHDPEGRDRKIACGAALTNLVAAVRGLGWAADMDIAVSADGAVTASVTGPRRSRASDSEAHRFRAIGDRRVHEWAFGPRPVPPEDLEAVRDVAASPAVGAWWVGGGAEALGVARLLDYAARAYHANLDYQRELTMWTTRRVDGAVGLSAGGAARVRVPDEFQLAARIEREAVLVLATRTDGPESQVRAGEAVQAAWLEATTRGLAASLVTQPLHLSEVRTGLADRLDRPGVPQALMRFGHPAAIPAARPGDD</sequence>
<dbReference type="RefSeq" id="WP_345601820.1">
    <property type="nucleotide sequence ID" value="NZ_BAABLT010000051.1"/>
</dbReference>
<dbReference type="EMBL" id="JBHTIW010000016">
    <property type="protein sequence ID" value="MFD0921941.1"/>
    <property type="molecule type" value="Genomic_DNA"/>
</dbReference>
<evidence type="ECO:0000313" key="1">
    <source>
        <dbReference type="EMBL" id="MFD0921941.1"/>
    </source>
</evidence>
<reference evidence="2" key="1">
    <citation type="journal article" date="2019" name="Int. J. Syst. Evol. Microbiol.">
        <title>The Global Catalogue of Microorganisms (GCM) 10K type strain sequencing project: providing services to taxonomists for standard genome sequencing and annotation.</title>
        <authorList>
            <consortium name="The Broad Institute Genomics Platform"/>
            <consortium name="The Broad Institute Genome Sequencing Center for Infectious Disease"/>
            <person name="Wu L."/>
            <person name="Ma J."/>
        </authorList>
    </citation>
    <scope>NUCLEOTIDE SEQUENCE [LARGE SCALE GENOMIC DNA]</scope>
    <source>
        <strain evidence="2">CCUG 56401</strain>
    </source>
</reference>
<accession>A0ABW3FZC2</accession>
<organism evidence="1 2">
    <name type="scientific">Saccharopolyspora rosea</name>
    <dbReference type="NCBI Taxonomy" id="524884"/>
    <lineage>
        <taxon>Bacteria</taxon>
        <taxon>Bacillati</taxon>
        <taxon>Actinomycetota</taxon>
        <taxon>Actinomycetes</taxon>
        <taxon>Pseudonocardiales</taxon>
        <taxon>Pseudonocardiaceae</taxon>
        <taxon>Saccharopolyspora</taxon>
    </lineage>
</organism>